<organism evidence="1 2">
    <name type="scientific">Parthenolecanium corni</name>
    <dbReference type="NCBI Taxonomy" id="536013"/>
    <lineage>
        <taxon>Eukaryota</taxon>
        <taxon>Metazoa</taxon>
        <taxon>Ecdysozoa</taxon>
        <taxon>Arthropoda</taxon>
        <taxon>Hexapoda</taxon>
        <taxon>Insecta</taxon>
        <taxon>Pterygota</taxon>
        <taxon>Neoptera</taxon>
        <taxon>Paraneoptera</taxon>
        <taxon>Hemiptera</taxon>
        <taxon>Sternorrhyncha</taxon>
        <taxon>Coccoidea</taxon>
        <taxon>Coccidae</taxon>
        <taxon>Parthenolecanium</taxon>
    </lineage>
</organism>
<accession>A0AAN9XY56</accession>
<reference evidence="1 2" key="1">
    <citation type="submission" date="2024-03" db="EMBL/GenBank/DDBJ databases">
        <title>Adaptation during the transition from Ophiocordyceps entomopathogen to insect associate is accompanied by gene loss and intensified selection.</title>
        <authorList>
            <person name="Ward C.M."/>
            <person name="Onetto C.A."/>
            <person name="Borneman A.R."/>
        </authorList>
    </citation>
    <scope>NUCLEOTIDE SEQUENCE [LARGE SCALE GENOMIC DNA]</scope>
    <source>
        <strain evidence="1">AWRI1</strain>
        <tissue evidence="1">Single Adult Female</tissue>
    </source>
</reference>
<dbReference type="EMBL" id="JBBCAQ010000041">
    <property type="protein sequence ID" value="KAK7571173.1"/>
    <property type="molecule type" value="Genomic_DNA"/>
</dbReference>
<keyword evidence="2" id="KW-1185">Reference proteome</keyword>
<protein>
    <submittedName>
        <fullName evidence="1">Uncharacterized protein</fullName>
    </submittedName>
</protein>
<name>A0AAN9XY56_9HEMI</name>
<dbReference type="AlphaFoldDB" id="A0AAN9XY56"/>
<evidence type="ECO:0000313" key="2">
    <source>
        <dbReference type="Proteomes" id="UP001367676"/>
    </source>
</evidence>
<evidence type="ECO:0000313" key="1">
    <source>
        <dbReference type="EMBL" id="KAK7571173.1"/>
    </source>
</evidence>
<comment type="caution">
    <text evidence="1">The sequence shown here is derived from an EMBL/GenBank/DDBJ whole genome shotgun (WGS) entry which is preliminary data.</text>
</comment>
<sequence length="129" mass="14394">MMTFEIPPNLLASCDCLYITAGTVERGTAEWPLSCHRLSSPDPSLVGFKDDLKITSPRHSNAGFSKFSRFLNSNAASKPDDISIFLGAERRHSWESIANFKVHRPNQFRGHKPAICTVRIVTTFTIRGT</sequence>
<proteinExistence type="predicted"/>
<dbReference type="Proteomes" id="UP001367676">
    <property type="component" value="Unassembled WGS sequence"/>
</dbReference>
<gene>
    <name evidence="1" type="ORF">V9T40_014777</name>
</gene>